<evidence type="ECO:0000256" key="1">
    <source>
        <dbReference type="SAM" id="MobiDB-lite"/>
    </source>
</evidence>
<feature type="region of interest" description="Disordered" evidence="1">
    <location>
        <begin position="82"/>
        <end position="111"/>
    </location>
</feature>
<evidence type="ECO:0000256" key="2">
    <source>
        <dbReference type="SAM" id="Phobius"/>
    </source>
</evidence>
<feature type="compositionally biased region" description="Basic and acidic residues" evidence="1">
    <location>
        <begin position="85"/>
        <end position="111"/>
    </location>
</feature>
<organism evidence="3 4">
    <name type="scientific">Kocuria rosea</name>
    <name type="common">Deinococcus erythromyxa</name>
    <name type="synonym">Micrococcus rubens</name>
    <dbReference type="NCBI Taxonomy" id="1275"/>
    <lineage>
        <taxon>Bacteria</taxon>
        <taxon>Bacillati</taxon>
        <taxon>Actinomycetota</taxon>
        <taxon>Actinomycetes</taxon>
        <taxon>Micrococcales</taxon>
        <taxon>Micrococcaceae</taxon>
        <taxon>Kocuria</taxon>
    </lineage>
</organism>
<dbReference type="EMBL" id="SMZT01000003">
    <property type="protein sequence ID" value="TDL43044.1"/>
    <property type="molecule type" value="Genomic_DNA"/>
</dbReference>
<evidence type="ECO:0000313" key="4">
    <source>
        <dbReference type="Proteomes" id="UP000295163"/>
    </source>
</evidence>
<reference evidence="3 4" key="1">
    <citation type="submission" date="2019-03" db="EMBL/GenBank/DDBJ databases">
        <title>Genome Sequencing and Assembly of Various Microbes Isolated from Partially Reclaimed Soil and Acid Mine Drainage (AMD) Site.</title>
        <authorList>
            <person name="Steinbock B."/>
            <person name="Bechtold R."/>
            <person name="Sevigny J.L."/>
            <person name="Thomas D."/>
            <person name="Cuthill L.R."/>
            <person name="Aveiro Johannsen E.J."/>
            <person name="Thomas K."/>
            <person name="Ghosh A."/>
        </authorList>
    </citation>
    <scope>NUCLEOTIDE SEQUENCE [LARGE SCALE GENOMIC DNA]</scope>
    <source>
        <strain evidence="3 4">S-A3</strain>
    </source>
</reference>
<dbReference type="GeneID" id="64347647"/>
<dbReference type="Proteomes" id="UP000295163">
    <property type="component" value="Unassembled WGS sequence"/>
</dbReference>
<name>A0A4R5YE74_KOCRO</name>
<feature type="transmembrane region" description="Helical" evidence="2">
    <location>
        <begin position="9"/>
        <end position="27"/>
    </location>
</feature>
<dbReference type="RefSeq" id="WP_133410305.1">
    <property type="nucleotide sequence ID" value="NZ_SMZT01000003.1"/>
</dbReference>
<dbReference type="AlphaFoldDB" id="A0A4R5YE74"/>
<keyword evidence="2" id="KW-0472">Membrane</keyword>
<keyword evidence="2" id="KW-0812">Transmembrane</keyword>
<evidence type="ECO:0000313" key="3">
    <source>
        <dbReference type="EMBL" id="TDL43044.1"/>
    </source>
</evidence>
<accession>A0A4R5YE74</accession>
<feature type="transmembrane region" description="Helical" evidence="2">
    <location>
        <begin position="33"/>
        <end position="51"/>
    </location>
</feature>
<protein>
    <submittedName>
        <fullName evidence="3">Uncharacterized protein</fullName>
    </submittedName>
</protein>
<comment type="caution">
    <text evidence="3">The sequence shown here is derived from an EMBL/GenBank/DDBJ whole genome shotgun (WGS) entry which is preliminary data.</text>
</comment>
<sequence>MKGTTRQTIGTLVGTFGVLTVFNSFKFHTVDPFWLGGAITIVGVAFGVLGWKMIARGRNDVALEAARHNDAQVARHQAYLAGEGPDARQYDTASEHTLEKESSLEDPPDQR</sequence>
<keyword evidence="2" id="KW-1133">Transmembrane helix</keyword>
<gene>
    <name evidence="3" type="ORF">E2R59_09490</name>
</gene>
<proteinExistence type="predicted"/>